<evidence type="ECO:0000256" key="1">
    <source>
        <dbReference type="ARBA" id="ARBA00004442"/>
    </source>
</evidence>
<dbReference type="Pfam" id="PF02321">
    <property type="entry name" value="OEP"/>
    <property type="match status" value="2"/>
</dbReference>
<reference evidence="9" key="1">
    <citation type="journal article" date="2021" name="PeerJ">
        <title>Extensive microbial diversity within the chicken gut microbiome revealed by metagenomics and culture.</title>
        <authorList>
            <person name="Gilroy R."/>
            <person name="Ravi A."/>
            <person name="Getino M."/>
            <person name="Pursley I."/>
            <person name="Horton D.L."/>
            <person name="Alikhan N.F."/>
            <person name="Baker D."/>
            <person name="Gharbi K."/>
            <person name="Hall N."/>
            <person name="Watson M."/>
            <person name="Adriaenssens E.M."/>
            <person name="Foster-Nyarko E."/>
            <person name="Jarju S."/>
            <person name="Secka A."/>
            <person name="Antonio M."/>
            <person name="Oren A."/>
            <person name="Chaudhuri R.R."/>
            <person name="La Ragione R."/>
            <person name="Hildebrand F."/>
            <person name="Pallen M.J."/>
        </authorList>
    </citation>
    <scope>NUCLEOTIDE SEQUENCE</scope>
    <source>
        <strain evidence="9">23274</strain>
    </source>
</reference>
<dbReference type="EMBL" id="DXFT01000180">
    <property type="protein sequence ID" value="HIX04275.1"/>
    <property type="molecule type" value="Genomic_DNA"/>
</dbReference>
<protein>
    <submittedName>
        <fullName evidence="9">TolC family protein</fullName>
    </submittedName>
</protein>
<comment type="caution">
    <text evidence="9">The sequence shown here is derived from an EMBL/GenBank/DDBJ whole genome shotgun (WGS) entry which is preliminary data.</text>
</comment>
<name>A0A9D1V1C1_9BACT</name>
<evidence type="ECO:0000313" key="10">
    <source>
        <dbReference type="Proteomes" id="UP000824202"/>
    </source>
</evidence>
<dbReference type="SUPFAM" id="SSF56954">
    <property type="entry name" value="Outer membrane efflux proteins (OEP)"/>
    <property type="match status" value="1"/>
</dbReference>
<proteinExistence type="inferred from homology"/>
<evidence type="ECO:0000256" key="3">
    <source>
        <dbReference type="ARBA" id="ARBA00022448"/>
    </source>
</evidence>
<dbReference type="PANTHER" id="PTHR30026">
    <property type="entry name" value="OUTER MEMBRANE PROTEIN TOLC"/>
    <property type="match status" value="1"/>
</dbReference>
<keyword evidence="5" id="KW-0812">Transmembrane</keyword>
<dbReference type="GO" id="GO:0015288">
    <property type="term" value="F:porin activity"/>
    <property type="evidence" value="ECO:0007669"/>
    <property type="project" value="TreeGrafter"/>
</dbReference>
<dbReference type="GO" id="GO:0009279">
    <property type="term" value="C:cell outer membrane"/>
    <property type="evidence" value="ECO:0007669"/>
    <property type="project" value="UniProtKB-SubCell"/>
</dbReference>
<evidence type="ECO:0000256" key="5">
    <source>
        <dbReference type="ARBA" id="ARBA00022692"/>
    </source>
</evidence>
<evidence type="ECO:0000256" key="6">
    <source>
        <dbReference type="ARBA" id="ARBA00023136"/>
    </source>
</evidence>
<dbReference type="InterPro" id="IPR051906">
    <property type="entry name" value="TolC-like"/>
</dbReference>
<comment type="similarity">
    <text evidence="2">Belongs to the outer membrane factor (OMF) (TC 1.B.17) family.</text>
</comment>
<accession>A0A9D1V1C1</accession>
<keyword evidence="3" id="KW-0813">Transport</keyword>
<gene>
    <name evidence="9" type="ORF">H9863_09225</name>
</gene>
<reference evidence="9" key="2">
    <citation type="submission" date="2021-04" db="EMBL/GenBank/DDBJ databases">
        <authorList>
            <person name="Gilroy R."/>
        </authorList>
    </citation>
    <scope>NUCLEOTIDE SEQUENCE</scope>
    <source>
        <strain evidence="9">23274</strain>
    </source>
</reference>
<evidence type="ECO:0000256" key="7">
    <source>
        <dbReference type="ARBA" id="ARBA00023237"/>
    </source>
</evidence>
<keyword evidence="8" id="KW-0175">Coiled coil</keyword>
<keyword evidence="4" id="KW-1134">Transmembrane beta strand</keyword>
<dbReference type="Proteomes" id="UP000824202">
    <property type="component" value="Unassembled WGS sequence"/>
</dbReference>
<evidence type="ECO:0000256" key="2">
    <source>
        <dbReference type="ARBA" id="ARBA00007613"/>
    </source>
</evidence>
<dbReference type="GO" id="GO:1990281">
    <property type="term" value="C:efflux pump complex"/>
    <property type="evidence" value="ECO:0007669"/>
    <property type="project" value="TreeGrafter"/>
</dbReference>
<dbReference type="Gene3D" id="1.20.1600.10">
    <property type="entry name" value="Outer membrane efflux proteins (OEP)"/>
    <property type="match status" value="1"/>
</dbReference>
<feature type="coiled-coil region" evidence="8">
    <location>
        <begin position="330"/>
        <end position="357"/>
    </location>
</feature>
<evidence type="ECO:0000256" key="4">
    <source>
        <dbReference type="ARBA" id="ARBA00022452"/>
    </source>
</evidence>
<dbReference type="GO" id="GO:0015562">
    <property type="term" value="F:efflux transmembrane transporter activity"/>
    <property type="evidence" value="ECO:0007669"/>
    <property type="project" value="InterPro"/>
</dbReference>
<keyword evidence="6" id="KW-0472">Membrane</keyword>
<evidence type="ECO:0000313" key="9">
    <source>
        <dbReference type="EMBL" id="HIX04275.1"/>
    </source>
</evidence>
<dbReference type="PANTHER" id="PTHR30026:SF20">
    <property type="entry name" value="OUTER MEMBRANE PROTEIN TOLC"/>
    <property type="match status" value="1"/>
</dbReference>
<keyword evidence="7" id="KW-0998">Cell outer membrane</keyword>
<organism evidence="9 10">
    <name type="scientific">Candidatus Odoribacter faecigallinarum</name>
    <dbReference type="NCBI Taxonomy" id="2838706"/>
    <lineage>
        <taxon>Bacteria</taxon>
        <taxon>Pseudomonadati</taxon>
        <taxon>Bacteroidota</taxon>
        <taxon>Bacteroidia</taxon>
        <taxon>Bacteroidales</taxon>
        <taxon>Odoribacteraceae</taxon>
        <taxon>Odoribacter</taxon>
    </lineage>
</organism>
<evidence type="ECO:0000256" key="8">
    <source>
        <dbReference type="SAM" id="Coils"/>
    </source>
</evidence>
<dbReference type="AlphaFoldDB" id="A0A9D1V1C1"/>
<comment type="subcellular location">
    <subcellularLocation>
        <location evidence="1">Cell outer membrane</location>
    </subcellularLocation>
</comment>
<dbReference type="InterPro" id="IPR003423">
    <property type="entry name" value="OMP_efflux"/>
</dbReference>
<sequence length="437" mass="49467">MGKYIFNSIGWGLVAGFLLLGMDCGAQTVLTLDSCIQRALEANYSIQIVRNQQLQAENNVTAGPFLPTVTLNASQDQTISNGKVESMNGTREQDWSRSNSLSAGVALNWTLFDGLEMFMTRSRYEELRSIGELNTKAAIENLIVEVASCYYEVVRQQSKVDAARHTLELSMARYKEAHDKYVIGSMSGLEALQAKLDLNADSSSYMQEQQALKSAYIALNAVMNTDLHQHEYVQDSIVLREPLVYRRLHDSMMEYNTTLLIGRRDCKVSEMDMKIARAALFPRLDFDGGYNIRRTKAPSDVTSLSRSNGPYWGFSLSMNIFNRLDTRRNIRNAKLDLENTELSYEEAELQVKSDLAQLYNTYTNNLLLVNFEKDNARIAYENLDAALLKYKLGELAGIEFREFQRSYIDAVDREVSALYDTKIAELSLLLISGQIIK</sequence>